<dbReference type="PIRSF" id="PIRSF031501">
    <property type="entry name" value="QueT"/>
    <property type="match status" value="1"/>
</dbReference>
<evidence type="ECO:0000256" key="1">
    <source>
        <dbReference type="SAM" id="Phobius"/>
    </source>
</evidence>
<keyword evidence="1" id="KW-0472">Membrane</keyword>
<feature type="transmembrane region" description="Helical" evidence="1">
    <location>
        <begin position="12"/>
        <end position="34"/>
    </location>
</feature>
<proteinExistence type="predicted"/>
<comment type="caution">
    <text evidence="2">The sequence shown here is derived from an EMBL/GenBank/DDBJ whole genome shotgun (WGS) entry which is preliminary data.</text>
</comment>
<evidence type="ECO:0008006" key="4">
    <source>
        <dbReference type="Google" id="ProtNLM"/>
    </source>
</evidence>
<keyword evidence="1" id="KW-0812">Transmembrane</keyword>
<feature type="transmembrane region" description="Helical" evidence="1">
    <location>
        <begin position="55"/>
        <end position="72"/>
    </location>
</feature>
<organism evidence="2 3">
    <name type="scientific">Enterococcus canintestini</name>
    <dbReference type="NCBI Taxonomy" id="317010"/>
    <lineage>
        <taxon>Bacteria</taxon>
        <taxon>Bacillati</taxon>
        <taxon>Bacillota</taxon>
        <taxon>Bacilli</taxon>
        <taxon>Lactobacillales</taxon>
        <taxon>Enterococcaceae</taxon>
        <taxon>Enterococcus</taxon>
    </lineage>
</organism>
<dbReference type="AlphaFoldDB" id="A0A1L8R798"/>
<evidence type="ECO:0000313" key="2">
    <source>
        <dbReference type="EMBL" id="OJG15628.1"/>
    </source>
</evidence>
<feature type="transmembrane region" description="Helical" evidence="1">
    <location>
        <begin position="131"/>
        <end position="156"/>
    </location>
</feature>
<sequence length="166" mass="18514">MQMSKSNTNVKVLAVNAVVAALYVALSLVTPFSAGPIQFRISESLNHLVVFNRKYLWGIFLGVIIYNALFGYGMMDVLFGGGQTLLALTLTSLLQNKVKDKKILLGCNIAFFTFSMFLIAIMLLITADLPFWPTYLTTAISELIIMSISAPIMLWLDNRLHFTKQL</sequence>
<dbReference type="PANTHER" id="PTHR40044:SF1">
    <property type="entry name" value="INTEGRAL MEMBRANE PROTEIN"/>
    <property type="match status" value="1"/>
</dbReference>
<name>A0A1L8R798_9ENTE</name>
<feature type="transmembrane region" description="Helical" evidence="1">
    <location>
        <begin position="103"/>
        <end position="125"/>
    </location>
</feature>
<accession>A0A1L8R798</accession>
<protein>
    <recommendedName>
        <fullName evidence="4">QueT transporter family protein</fullName>
    </recommendedName>
</protein>
<keyword evidence="1" id="KW-1133">Transmembrane helix</keyword>
<dbReference type="EMBL" id="JXKG01000006">
    <property type="protein sequence ID" value="OJG15628.1"/>
    <property type="molecule type" value="Genomic_DNA"/>
</dbReference>
<dbReference type="PANTHER" id="PTHR40044">
    <property type="entry name" value="INTEGRAL MEMBRANE PROTEIN-RELATED"/>
    <property type="match status" value="1"/>
</dbReference>
<dbReference type="OrthoDB" id="1706970at2"/>
<gene>
    <name evidence="2" type="ORF">RU96_GL002177</name>
</gene>
<dbReference type="Pfam" id="PF06177">
    <property type="entry name" value="QueT"/>
    <property type="match status" value="1"/>
</dbReference>
<dbReference type="InterPro" id="IPR010387">
    <property type="entry name" value="QueT"/>
</dbReference>
<dbReference type="Proteomes" id="UP000182835">
    <property type="component" value="Unassembled WGS sequence"/>
</dbReference>
<dbReference type="STRING" id="317010.RU96_GL002177"/>
<evidence type="ECO:0000313" key="3">
    <source>
        <dbReference type="Proteomes" id="UP000182835"/>
    </source>
</evidence>
<reference evidence="2 3" key="1">
    <citation type="submission" date="2014-12" db="EMBL/GenBank/DDBJ databases">
        <title>Draft genome sequences of 29 type strains of Enterococci.</title>
        <authorList>
            <person name="Zhong Z."/>
            <person name="Sun Z."/>
            <person name="Liu W."/>
            <person name="Zhang W."/>
            <person name="Zhang H."/>
        </authorList>
    </citation>
    <scope>NUCLEOTIDE SEQUENCE [LARGE SCALE GENOMIC DNA]</scope>
    <source>
        <strain evidence="2 3">DSM 21207</strain>
    </source>
</reference>